<gene>
    <name evidence="3" type="ORF">KP509_08G004500</name>
</gene>
<feature type="chain" id="PRO_5035753769" description="Vacuolar protein sorting-associated protein 62" evidence="2">
    <location>
        <begin position="22"/>
        <end position="578"/>
    </location>
</feature>
<keyword evidence="2" id="KW-0732">Signal</keyword>
<proteinExistence type="predicted"/>
<dbReference type="InterPro" id="IPR009291">
    <property type="entry name" value="Vps62"/>
</dbReference>
<feature type="region of interest" description="Disordered" evidence="1">
    <location>
        <begin position="554"/>
        <end position="578"/>
    </location>
</feature>
<evidence type="ECO:0000256" key="1">
    <source>
        <dbReference type="SAM" id="MobiDB-lite"/>
    </source>
</evidence>
<dbReference type="PANTHER" id="PTHR48173">
    <property type="entry name" value="GNK2-HOMOLOGOUS DOMAIN-CONTAINING PROTEIN"/>
    <property type="match status" value="1"/>
</dbReference>
<name>A0A8T2U9W5_CERRI</name>
<accession>A0A8T2U9W5</accession>
<dbReference type="EMBL" id="CM035413">
    <property type="protein sequence ID" value="KAH7430573.1"/>
    <property type="molecule type" value="Genomic_DNA"/>
</dbReference>
<evidence type="ECO:0000313" key="4">
    <source>
        <dbReference type="Proteomes" id="UP000825935"/>
    </source>
</evidence>
<protein>
    <recommendedName>
        <fullName evidence="5">Vacuolar protein sorting-associated protein 62</fullName>
    </recommendedName>
</protein>
<evidence type="ECO:0000313" key="3">
    <source>
        <dbReference type="EMBL" id="KAH7430573.1"/>
    </source>
</evidence>
<dbReference type="AlphaFoldDB" id="A0A8T2U9W5"/>
<dbReference type="PANTHER" id="PTHR48173:SF2">
    <property type="entry name" value="VACUOLAR PROTEIN SORTING-ASSOCIATED PROTEIN 62"/>
    <property type="match status" value="1"/>
</dbReference>
<dbReference type="OMA" id="FTIRICN"/>
<dbReference type="Proteomes" id="UP000825935">
    <property type="component" value="Chromosome 8"/>
</dbReference>
<sequence>MACFSVDLLAWLTFLCQRFLALLSCSSSASCCHSKNRWKRRTKDVEKSGKFSRRQVFPCGPGTEFASGSISFGDIVITEVTEFQQVWSTSSGGANNKGVAFYRPVNLPQGFRSLGYLILQDDGLIEDSVLAAKSNGSSTIPALSSPKGYTLVWSRVKAGNSSKSVYFWQPIPPDGYATLGYVITTTADVPSTDEVACVRADLTDTCEMNAIAWEADSPSIFKVWNLTPCKVGSNSLGIMVGAFGCGTDPTSNDGCIRCLRNTSFSLSGMPSQAQLNSLIKEYGPIIYLHPSEKYFPCSVSWFFDKNVLLYSAGQNTPTRISTDGSNLPQGGSDDDEYWIDLPNDGTADEVKAGSLSNAKVYIHAKPMFGAVFTDVAFWFFYAFNGSATAKLELVNLSLGKIGEHVCDWEHVTLRISNLTGKLSKVFFSQHSSGVWVNAADLEYAEGNRFIVYSSKSGHASYPHPGLVLQGKYGVGIRNDTAKSEFILHSSQHFEIISADYLGNENAPEEPAWLQYMRKWGPKIEYETKEEIEKAIHKAPSFLRPTLRSLIKKLPDEVFGEEGPTGPKEKSSWMGDEQV</sequence>
<evidence type="ECO:0008006" key="5">
    <source>
        <dbReference type="Google" id="ProtNLM"/>
    </source>
</evidence>
<dbReference type="Pfam" id="PF06101">
    <property type="entry name" value="Vps62"/>
    <property type="match status" value="1"/>
</dbReference>
<evidence type="ECO:0000256" key="2">
    <source>
        <dbReference type="SAM" id="SignalP"/>
    </source>
</evidence>
<dbReference type="OrthoDB" id="188042at2759"/>
<organism evidence="3 4">
    <name type="scientific">Ceratopteris richardii</name>
    <name type="common">Triangle waterfern</name>
    <dbReference type="NCBI Taxonomy" id="49495"/>
    <lineage>
        <taxon>Eukaryota</taxon>
        <taxon>Viridiplantae</taxon>
        <taxon>Streptophyta</taxon>
        <taxon>Embryophyta</taxon>
        <taxon>Tracheophyta</taxon>
        <taxon>Polypodiopsida</taxon>
        <taxon>Polypodiidae</taxon>
        <taxon>Polypodiales</taxon>
        <taxon>Pteridineae</taxon>
        <taxon>Pteridaceae</taxon>
        <taxon>Parkerioideae</taxon>
        <taxon>Ceratopteris</taxon>
    </lineage>
</organism>
<reference evidence="3" key="1">
    <citation type="submission" date="2021-08" db="EMBL/GenBank/DDBJ databases">
        <title>WGS assembly of Ceratopteris richardii.</title>
        <authorList>
            <person name="Marchant D.B."/>
            <person name="Chen G."/>
            <person name="Jenkins J."/>
            <person name="Shu S."/>
            <person name="Leebens-Mack J."/>
            <person name="Grimwood J."/>
            <person name="Schmutz J."/>
            <person name="Soltis P."/>
            <person name="Soltis D."/>
            <person name="Chen Z.-H."/>
        </authorList>
    </citation>
    <scope>NUCLEOTIDE SEQUENCE</scope>
    <source>
        <strain evidence="3">Whitten #5841</strain>
        <tissue evidence="3">Leaf</tissue>
    </source>
</reference>
<comment type="caution">
    <text evidence="3">The sequence shown here is derived from an EMBL/GenBank/DDBJ whole genome shotgun (WGS) entry which is preliminary data.</text>
</comment>
<keyword evidence="4" id="KW-1185">Reference proteome</keyword>
<feature type="signal peptide" evidence="2">
    <location>
        <begin position="1"/>
        <end position="21"/>
    </location>
</feature>